<feature type="compositionally biased region" description="Polar residues" evidence="1">
    <location>
        <begin position="57"/>
        <end position="71"/>
    </location>
</feature>
<evidence type="ECO:0000313" key="3">
    <source>
        <dbReference type="EMBL" id="PAV25897.1"/>
    </source>
</evidence>
<evidence type="ECO:0000313" key="4">
    <source>
        <dbReference type="Proteomes" id="UP000218332"/>
    </source>
</evidence>
<organism evidence="3 4">
    <name type="scientific">Tamilnaduibacter salinus</name>
    <dbReference type="NCBI Taxonomy" id="1484056"/>
    <lineage>
        <taxon>Bacteria</taxon>
        <taxon>Pseudomonadati</taxon>
        <taxon>Pseudomonadota</taxon>
        <taxon>Gammaproteobacteria</taxon>
        <taxon>Pseudomonadales</taxon>
        <taxon>Marinobacteraceae</taxon>
        <taxon>Tamilnaduibacter</taxon>
    </lineage>
</organism>
<gene>
    <name evidence="3" type="ORF">CF392_08855</name>
</gene>
<evidence type="ECO:0000259" key="2">
    <source>
        <dbReference type="Pfam" id="PF13511"/>
    </source>
</evidence>
<sequence>MLAGFSSSLAAEVYKHTDEQGNVTYSDESIDGAETVDVKPVTTVTLPKMEQVEKATSDSQRGSQPEPQATYDSARFTAPENESAFHSGSGDVVFSVTSTPALQAGHRFEVALDGQPIGQNRAGQFSVTNVNRGTHNASVNIIGPNGEIIHTGENISFTIHRPSVLN</sequence>
<feature type="region of interest" description="Disordered" evidence="1">
    <location>
        <begin position="16"/>
        <end position="75"/>
    </location>
</feature>
<accession>A0A2A2I2N5</accession>
<feature type="domain" description="DUF4124" evidence="2">
    <location>
        <begin position="1"/>
        <end position="49"/>
    </location>
</feature>
<reference evidence="3 4" key="1">
    <citation type="submission" date="2017-07" db="EMBL/GenBank/DDBJ databases">
        <title>Tamlnaduibacter salinus (Mi-7) genome sequencing.</title>
        <authorList>
            <person name="Verma A."/>
            <person name="Krishnamurthi S."/>
        </authorList>
    </citation>
    <scope>NUCLEOTIDE SEQUENCE [LARGE SCALE GENOMIC DNA]</scope>
    <source>
        <strain evidence="3 4">Mi-7</strain>
    </source>
</reference>
<dbReference type="Pfam" id="PF13511">
    <property type="entry name" value="DUF4124"/>
    <property type="match status" value="1"/>
</dbReference>
<keyword evidence="4" id="KW-1185">Reference proteome</keyword>
<dbReference type="EMBL" id="NMPM01000046">
    <property type="protein sequence ID" value="PAV25897.1"/>
    <property type="molecule type" value="Genomic_DNA"/>
</dbReference>
<dbReference type="InterPro" id="IPR025392">
    <property type="entry name" value="DUF4124"/>
</dbReference>
<evidence type="ECO:0000256" key="1">
    <source>
        <dbReference type="SAM" id="MobiDB-lite"/>
    </source>
</evidence>
<protein>
    <submittedName>
        <fullName evidence="3">DUF4124 domain-containing protein</fullName>
    </submittedName>
</protein>
<dbReference type="AlphaFoldDB" id="A0A2A2I2N5"/>
<name>A0A2A2I2N5_9GAMM</name>
<dbReference type="Proteomes" id="UP000218332">
    <property type="component" value="Unassembled WGS sequence"/>
</dbReference>
<proteinExistence type="predicted"/>
<comment type="caution">
    <text evidence="3">The sequence shown here is derived from an EMBL/GenBank/DDBJ whole genome shotgun (WGS) entry which is preliminary data.</text>
</comment>